<dbReference type="AlphaFoldDB" id="A0A086AH91"/>
<gene>
    <name evidence="2" type="ORF">B0A62_01660</name>
    <name evidence="1" type="ORF">IW20_11970</name>
</gene>
<keyword evidence="4" id="KW-1185">Reference proteome</keyword>
<dbReference type="RefSeq" id="WP_035622280.1">
    <property type="nucleotide sequence ID" value="NZ_JBEWQG010000022.1"/>
</dbReference>
<reference evidence="1 3" key="1">
    <citation type="submission" date="2014-07" db="EMBL/GenBank/DDBJ databases">
        <title>Genome of Flavobacterium hydatis DSM 2063.</title>
        <authorList>
            <person name="Pipes S.E."/>
            <person name="Stropko S.J."/>
            <person name="Newman J.D."/>
        </authorList>
    </citation>
    <scope>NUCLEOTIDE SEQUENCE [LARGE SCALE GENOMIC DNA]</scope>
    <source>
        <strain evidence="1 3">DSM 2063</strain>
    </source>
</reference>
<proteinExistence type="predicted"/>
<accession>A0A086AH91</accession>
<protein>
    <submittedName>
        <fullName evidence="1">Uncharacterized protein</fullName>
    </submittedName>
</protein>
<dbReference type="eggNOG" id="ENOG5032HIY">
    <property type="taxonomic scope" value="Bacteria"/>
</dbReference>
<comment type="caution">
    <text evidence="1">The sequence shown here is derived from an EMBL/GenBank/DDBJ whole genome shotgun (WGS) entry which is preliminary data.</text>
</comment>
<dbReference type="STRING" id="991.IW20_11970"/>
<dbReference type="Proteomes" id="UP000198424">
    <property type="component" value="Unassembled WGS sequence"/>
</dbReference>
<name>A0A086AH91_FLAHY</name>
<dbReference type="EMBL" id="JPRM01000016">
    <property type="protein sequence ID" value="KFF16055.1"/>
    <property type="molecule type" value="Genomic_DNA"/>
</dbReference>
<organism evidence="1 3">
    <name type="scientific">Flavobacterium hydatis</name>
    <name type="common">Cytophaga aquatilis</name>
    <dbReference type="NCBI Taxonomy" id="991"/>
    <lineage>
        <taxon>Bacteria</taxon>
        <taxon>Pseudomonadati</taxon>
        <taxon>Bacteroidota</taxon>
        <taxon>Flavobacteriia</taxon>
        <taxon>Flavobacteriales</taxon>
        <taxon>Flavobacteriaceae</taxon>
        <taxon>Flavobacterium</taxon>
    </lineage>
</organism>
<evidence type="ECO:0000313" key="1">
    <source>
        <dbReference type="EMBL" id="KFF16055.1"/>
    </source>
</evidence>
<evidence type="ECO:0000313" key="4">
    <source>
        <dbReference type="Proteomes" id="UP000198424"/>
    </source>
</evidence>
<evidence type="ECO:0000313" key="2">
    <source>
        <dbReference type="EMBL" id="OXA97593.1"/>
    </source>
</evidence>
<dbReference type="EMBL" id="MUGY01000002">
    <property type="protein sequence ID" value="OXA97593.1"/>
    <property type="molecule type" value="Genomic_DNA"/>
</dbReference>
<evidence type="ECO:0000313" key="3">
    <source>
        <dbReference type="Proteomes" id="UP000028712"/>
    </source>
</evidence>
<reference evidence="2 4" key="2">
    <citation type="submission" date="2016-11" db="EMBL/GenBank/DDBJ databases">
        <title>Whole genomes of Flavobacteriaceae.</title>
        <authorList>
            <person name="Stine C."/>
            <person name="Li C."/>
            <person name="Tadesse D."/>
        </authorList>
    </citation>
    <scope>NUCLEOTIDE SEQUENCE [LARGE SCALE GENOMIC DNA]</scope>
    <source>
        <strain evidence="2 4">ATCC 29551</strain>
    </source>
</reference>
<dbReference type="Proteomes" id="UP000028712">
    <property type="component" value="Unassembled WGS sequence"/>
</dbReference>
<dbReference type="OrthoDB" id="9934012at2"/>
<sequence>MHYIELLKATNKDFKIKFINILKDRSIFDTKELSYLYDILLDSKKVVIEFKESDLESLNNVVIELMDIGICFGDCSFHEEFE</sequence>